<sequence>MMSNDNFVPSADEFALVTSIDQARKAWMGRKKRLTESERQLLLAEVAKISAELGELQAWAAAITRRVTDHADERTGRTA</sequence>
<gene>
    <name evidence="1" type="ORF">Airi01_026620</name>
</gene>
<dbReference type="Proteomes" id="UP001165135">
    <property type="component" value="Unassembled WGS sequence"/>
</dbReference>
<organism evidence="1 2">
    <name type="scientific">Actinoallomurus iriomotensis</name>
    <dbReference type="NCBI Taxonomy" id="478107"/>
    <lineage>
        <taxon>Bacteria</taxon>
        <taxon>Bacillati</taxon>
        <taxon>Actinomycetota</taxon>
        <taxon>Actinomycetes</taxon>
        <taxon>Streptosporangiales</taxon>
        <taxon>Thermomonosporaceae</taxon>
        <taxon>Actinoallomurus</taxon>
    </lineage>
</organism>
<evidence type="ECO:0000313" key="2">
    <source>
        <dbReference type="Proteomes" id="UP001165135"/>
    </source>
</evidence>
<proteinExistence type="predicted"/>
<accession>A0A9W6RIA6</accession>
<protein>
    <submittedName>
        <fullName evidence="1">Uncharacterized protein</fullName>
    </submittedName>
</protein>
<dbReference type="AlphaFoldDB" id="A0A9W6RIA6"/>
<name>A0A9W6RIA6_9ACTN</name>
<reference evidence="1" key="1">
    <citation type="submission" date="2023-03" db="EMBL/GenBank/DDBJ databases">
        <title>Actinoallomurus iriomotensis NBRC 103681.</title>
        <authorList>
            <person name="Ichikawa N."/>
            <person name="Sato H."/>
            <person name="Tonouchi N."/>
        </authorList>
    </citation>
    <scope>NUCLEOTIDE SEQUENCE</scope>
    <source>
        <strain evidence="1">NBRC 103681</strain>
    </source>
</reference>
<evidence type="ECO:0000313" key="1">
    <source>
        <dbReference type="EMBL" id="GLY74395.1"/>
    </source>
</evidence>
<comment type="caution">
    <text evidence="1">The sequence shown here is derived from an EMBL/GenBank/DDBJ whole genome shotgun (WGS) entry which is preliminary data.</text>
</comment>
<dbReference type="EMBL" id="BSTJ01000003">
    <property type="protein sequence ID" value="GLY74395.1"/>
    <property type="molecule type" value="Genomic_DNA"/>
</dbReference>